<keyword evidence="3" id="KW-1185">Reference proteome</keyword>
<keyword evidence="1" id="KW-0472">Membrane</keyword>
<protein>
    <recommendedName>
        <fullName evidence="4">Tetraspanin family protein</fullName>
    </recommendedName>
</protein>
<evidence type="ECO:0000256" key="1">
    <source>
        <dbReference type="SAM" id="Phobius"/>
    </source>
</evidence>
<feature type="transmembrane region" description="Helical" evidence="1">
    <location>
        <begin position="164"/>
        <end position="184"/>
    </location>
</feature>
<organism evidence="2 3">
    <name type="scientific">Tritrichomonas foetus</name>
    <dbReference type="NCBI Taxonomy" id="1144522"/>
    <lineage>
        <taxon>Eukaryota</taxon>
        <taxon>Metamonada</taxon>
        <taxon>Parabasalia</taxon>
        <taxon>Tritrichomonadida</taxon>
        <taxon>Tritrichomonadidae</taxon>
        <taxon>Tritrichomonas</taxon>
    </lineage>
</organism>
<dbReference type="RefSeq" id="XP_068351365.1">
    <property type="nucleotide sequence ID" value="XM_068510249.1"/>
</dbReference>
<feature type="transmembrane region" description="Helical" evidence="1">
    <location>
        <begin position="43"/>
        <end position="62"/>
    </location>
</feature>
<keyword evidence="1" id="KW-0812">Transmembrane</keyword>
<reference evidence="2" key="1">
    <citation type="submission" date="2016-10" db="EMBL/GenBank/DDBJ databases">
        <authorList>
            <person name="Benchimol M."/>
            <person name="Almeida L.G."/>
            <person name="Vasconcelos A.T."/>
            <person name="Perreira-Neves A."/>
            <person name="Rosa I.A."/>
            <person name="Tasca T."/>
            <person name="Bogo M.R."/>
            <person name="de Souza W."/>
        </authorList>
    </citation>
    <scope>NUCLEOTIDE SEQUENCE [LARGE SCALE GENOMIC DNA]</scope>
    <source>
        <strain evidence="2">K</strain>
    </source>
</reference>
<evidence type="ECO:0000313" key="3">
    <source>
        <dbReference type="Proteomes" id="UP000179807"/>
    </source>
</evidence>
<feature type="transmembrane region" description="Helical" evidence="1">
    <location>
        <begin position="69"/>
        <end position="87"/>
    </location>
</feature>
<comment type="caution">
    <text evidence="2">The sequence shown here is derived from an EMBL/GenBank/DDBJ whole genome shotgun (WGS) entry which is preliminary data.</text>
</comment>
<evidence type="ECO:0000313" key="2">
    <source>
        <dbReference type="EMBL" id="OHS98228.1"/>
    </source>
</evidence>
<proteinExistence type="predicted"/>
<keyword evidence="1" id="KW-1133">Transmembrane helix</keyword>
<gene>
    <name evidence="2" type="ORF">TRFO_35430</name>
</gene>
<dbReference type="GeneID" id="94844953"/>
<evidence type="ECO:0008006" key="4">
    <source>
        <dbReference type="Google" id="ProtNLM"/>
    </source>
</evidence>
<dbReference type="VEuPathDB" id="TrichDB:TRFO_35430"/>
<dbReference type="Proteomes" id="UP000179807">
    <property type="component" value="Unassembled WGS sequence"/>
</dbReference>
<name>A0A1J4JLS7_9EUKA</name>
<accession>A0A1J4JLS7</accession>
<dbReference type="AlphaFoldDB" id="A0A1J4JLS7"/>
<dbReference type="EMBL" id="MLAK01001069">
    <property type="protein sequence ID" value="OHS98228.1"/>
    <property type="molecule type" value="Genomic_DNA"/>
</dbReference>
<sequence length="203" mass="24131">MSKIFYISLIIMLTTIIEQIRQMYMFNEFFMKQSASLLLIDFWYLELAFIICSILVSIVFFIYRFNEKIIWPLLSTILQIIYFYYVWTTAFRYYSSPVLFLTERKAIWEKGLQKIIPQIYKQYKCCGFLLNQTSNKCKEEEIPCSRAIIKKIGNNLSDFVSRDFSLSFIHVASMISIWATYFLGGIEFDQEPENKPGENYQAL</sequence>